<proteinExistence type="inferred from homology"/>
<evidence type="ECO:0000256" key="2">
    <source>
        <dbReference type="ARBA" id="ARBA00010274"/>
    </source>
</evidence>
<keyword evidence="4" id="KW-0131">Cell cycle</keyword>
<evidence type="ECO:0000256" key="4">
    <source>
        <dbReference type="ARBA" id="ARBA00023306"/>
    </source>
</evidence>
<evidence type="ECO:0000256" key="1">
    <source>
        <dbReference type="ARBA" id="ARBA00004642"/>
    </source>
</evidence>
<feature type="domain" description="Cyclin-dependent kinase inhibitor" evidence="7">
    <location>
        <begin position="173"/>
        <end position="215"/>
    </location>
</feature>
<comment type="subcellular location">
    <subcellularLocation>
        <location evidence="1">Nucleus</location>
        <location evidence="1">Nucleoplasm</location>
    </subcellularLocation>
</comment>
<dbReference type="InterPro" id="IPR044275">
    <property type="entry name" value="KRP"/>
</dbReference>
<evidence type="ECO:0000256" key="3">
    <source>
        <dbReference type="ARBA" id="ARBA00023013"/>
    </source>
</evidence>
<reference evidence="8 9" key="1">
    <citation type="journal article" date="2021" name="BMC Genomics">
        <title>Datura genome reveals duplications of psychoactive alkaloid biosynthetic genes and high mutation rate following tissue culture.</title>
        <authorList>
            <person name="Rajewski A."/>
            <person name="Carter-House D."/>
            <person name="Stajich J."/>
            <person name="Litt A."/>
        </authorList>
    </citation>
    <scope>NUCLEOTIDE SEQUENCE [LARGE SCALE GENOMIC DNA]</scope>
    <source>
        <strain evidence="8">AR-01</strain>
    </source>
</reference>
<evidence type="ECO:0000259" key="7">
    <source>
        <dbReference type="Pfam" id="PF02234"/>
    </source>
</evidence>
<evidence type="ECO:0000313" key="8">
    <source>
        <dbReference type="EMBL" id="MCD9644777.1"/>
    </source>
</evidence>
<comment type="caution">
    <text evidence="8">The sequence shown here is derived from an EMBL/GenBank/DDBJ whole genome shotgun (WGS) entry which is preliminary data.</text>
</comment>
<accession>A0ABS8VD13</accession>
<feature type="region of interest" description="Disordered" evidence="6">
    <location>
        <begin position="148"/>
        <end position="177"/>
    </location>
</feature>
<dbReference type="PANTHER" id="PTHR46776">
    <property type="entry name" value="CYCLIN-DEPENDENT KINASE INHIBITOR 4-RELATED"/>
    <property type="match status" value="1"/>
</dbReference>
<dbReference type="Gene3D" id="4.10.365.10">
    <property type="entry name" value="p27"/>
    <property type="match status" value="1"/>
</dbReference>
<gene>
    <name evidence="8" type="ORF">HAX54_033211</name>
</gene>
<comment type="similarity">
    <text evidence="2 5">Belongs to the CDI family. ICK/KRP subfamily.</text>
</comment>
<dbReference type="InterPro" id="IPR044898">
    <property type="entry name" value="CDI_dom_sf"/>
</dbReference>
<dbReference type="PIRSF" id="PIRSF017811">
    <property type="entry name" value="CDK_inhib_pln"/>
    <property type="match status" value="1"/>
</dbReference>
<keyword evidence="9" id="KW-1185">Reference proteome</keyword>
<evidence type="ECO:0000313" key="9">
    <source>
        <dbReference type="Proteomes" id="UP000823775"/>
    </source>
</evidence>
<evidence type="ECO:0000256" key="6">
    <source>
        <dbReference type="SAM" id="MobiDB-lite"/>
    </source>
</evidence>
<sequence>MKKYKCKSKGIEEVAIMEVAEVAVKMTREREVLELADTKKRKKCDGDLEMSAAVGRVRSHSGVSVATASLESPASELSSQGNTVWCKPAASSTFDDALAPCFADNESNDVTKGSSKYLDLDEDSVEIATREFRQSREKILSSEVKVELHKLESTPRPQHAKSRRRRSTEPKMPSGADLDEFFAAAEKDLHKRFAEKYNFDIAKEEPLEGRYEWVRQ</sequence>
<organism evidence="8 9">
    <name type="scientific">Datura stramonium</name>
    <name type="common">Jimsonweed</name>
    <name type="synonym">Common thornapple</name>
    <dbReference type="NCBI Taxonomy" id="4076"/>
    <lineage>
        <taxon>Eukaryota</taxon>
        <taxon>Viridiplantae</taxon>
        <taxon>Streptophyta</taxon>
        <taxon>Embryophyta</taxon>
        <taxon>Tracheophyta</taxon>
        <taxon>Spermatophyta</taxon>
        <taxon>Magnoliopsida</taxon>
        <taxon>eudicotyledons</taxon>
        <taxon>Gunneridae</taxon>
        <taxon>Pentapetalae</taxon>
        <taxon>asterids</taxon>
        <taxon>lamiids</taxon>
        <taxon>Solanales</taxon>
        <taxon>Solanaceae</taxon>
        <taxon>Solanoideae</taxon>
        <taxon>Datureae</taxon>
        <taxon>Datura</taxon>
    </lineage>
</organism>
<evidence type="ECO:0000256" key="5">
    <source>
        <dbReference type="PIRNR" id="PIRNR017811"/>
    </source>
</evidence>
<protein>
    <recommendedName>
        <fullName evidence="5">Cyclin-dependent kinase inhibitor</fullName>
    </recommendedName>
</protein>
<dbReference type="EMBL" id="JACEIK010004247">
    <property type="protein sequence ID" value="MCD9644777.1"/>
    <property type="molecule type" value="Genomic_DNA"/>
</dbReference>
<name>A0ABS8VD13_DATST</name>
<keyword evidence="3 5" id="KW-0649">Protein kinase inhibitor</keyword>
<dbReference type="InterPro" id="IPR003175">
    <property type="entry name" value="CDI_dom"/>
</dbReference>
<dbReference type="Proteomes" id="UP000823775">
    <property type="component" value="Unassembled WGS sequence"/>
</dbReference>
<dbReference type="Pfam" id="PF02234">
    <property type="entry name" value="CDI"/>
    <property type="match status" value="1"/>
</dbReference>